<dbReference type="AlphaFoldDB" id="A0A369JNN3"/>
<evidence type="ECO:0000313" key="1">
    <source>
        <dbReference type="EMBL" id="RDB20406.1"/>
    </source>
</evidence>
<reference evidence="1" key="1">
    <citation type="submission" date="2018-04" db="EMBL/GenBank/DDBJ databases">
        <title>Whole genome sequencing of Hypsizygus marmoreus.</title>
        <authorList>
            <person name="Choi I.-G."/>
            <person name="Min B."/>
            <person name="Kim J.-G."/>
            <person name="Kim S."/>
            <person name="Oh Y.-L."/>
            <person name="Kong W.-S."/>
            <person name="Park H."/>
            <person name="Jeong J."/>
            <person name="Song E.-S."/>
        </authorList>
    </citation>
    <scope>NUCLEOTIDE SEQUENCE [LARGE SCALE GENOMIC DNA]</scope>
    <source>
        <strain evidence="1">51987-8</strain>
    </source>
</reference>
<evidence type="ECO:0000313" key="2">
    <source>
        <dbReference type="Proteomes" id="UP000076154"/>
    </source>
</evidence>
<dbReference type="Proteomes" id="UP000076154">
    <property type="component" value="Unassembled WGS sequence"/>
</dbReference>
<keyword evidence="2" id="KW-1185">Reference proteome</keyword>
<protein>
    <submittedName>
        <fullName evidence="1">Uncharacterized protein</fullName>
    </submittedName>
</protein>
<dbReference type="EMBL" id="LUEZ02000068">
    <property type="protein sequence ID" value="RDB20406.1"/>
    <property type="molecule type" value="Genomic_DNA"/>
</dbReference>
<organism evidence="1 2">
    <name type="scientific">Hypsizygus marmoreus</name>
    <name type="common">White beech mushroom</name>
    <name type="synonym">Agaricus marmoreus</name>
    <dbReference type="NCBI Taxonomy" id="39966"/>
    <lineage>
        <taxon>Eukaryota</taxon>
        <taxon>Fungi</taxon>
        <taxon>Dikarya</taxon>
        <taxon>Basidiomycota</taxon>
        <taxon>Agaricomycotina</taxon>
        <taxon>Agaricomycetes</taxon>
        <taxon>Agaricomycetidae</taxon>
        <taxon>Agaricales</taxon>
        <taxon>Tricholomatineae</taxon>
        <taxon>Lyophyllaceae</taxon>
        <taxon>Hypsizygus</taxon>
    </lineage>
</organism>
<accession>A0A369JNN3</accession>
<comment type="caution">
    <text evidence="1">The sequence shown here is derived from an EMBL/GenBank/DDBJ whole genome shotgun (WGS) entry which is preliminary data.</text>
</comment>
<name>A0A369JNN3_HYPMA</name>
<proteinExistence type="predicted"/>
<dbReference type="InParanoid" id="A0A369JNN3"/>
<gene>
    <name evidence="1" type="ORF">Hypma_012549</name>
</gene>
<sequence>MTRPTLPHGHSCQPTPSGPSYIHVHLDGPLVCEIFPTLDHTSRHWGLIQRGSASNVAYDSVAADIQRGTCFKFRVYHARGLPKELCLQSRIRSSTDSSPSSDVTMVPTLRVALHDLLAASQLQRCSTASGTGILILIHGQCLQYRTL</sequence>